<dbReference type="InterPro" id="IPR012807">
    <property type="entry name" value="Anti-sigma_ChrR"/>
</dbReference>
<gene>
    <name evidence="3" type="ORF">CWI83_01660</name>
</gene>
<accession>A0A432ZN07</accession>
<keyword evidence="4" id="KW-1185">Reference proteome</keyword>
<dbReference type="Gene3D" id="2.60.120.10">
    <property type="entry name" value="Jelly Rolls"/>
    <property type="match status" value="1"/>
</dbReference>
<dbReference type="Pfam" id="PF13490">
    <property type="entry name" value="zf-HC2"/>
    <property type="match status" value="1"/>
</dbReference>
<dbReference type="Proteomes" id="UP000288279">
    <property type="component" value="Unassembled WGS sequence"/>
</dbReference>
<dbReference type="InterPro" id="IPR027383">
    <property type="entry name" value="Znf_put"/>
</dbReference>
<evidence type="ECO:0000259" key="2">
    <source>
        <dbReference type="Pfam" id="PF13490"/>
    </source>
</evidence>
<dbReference type="EMBL" id="PIQG01000001">
    <property type="protein sequence ID" value="RUO79246.1"/>
    <property type="molecule type" value="Genomic_DNA"/>
</dbReference>
<protein>
    <submittedName>
        <fullName evidence="3">Transcriptional regulator</fullName>
    </submittedName>
</protein>
<dbReference type="Pfam" id="PF12973">
    <property type="entry name" value="Cupin_7"/>
    <property type="match status" value="1"/>
</dbReference>
<proteinExistence type="predicted"/>
<dbReference type="NCBIfam" id="TIGR02451">
    <property type="entry name" value="anti_sig_ChrR"/>
    <property type="match status" value="1"/>
</dbReference>
<dbReference type="SUPFAM" id="SSF51182">
    <property type="entry name" value="RmlC-like cupins"/>
    <property type="match status" value="1"/>
</dbReference>
<dbReference type="AlphaFoldDB" id="A0A432ZN07"/>
<dbReference type="InterPro" id="IPR011051">
    <property type="entry name" value="RmlC_Cupin_sf"/>
</dbReference>
<evidence type="ECO:0000313" key="3">
    <source>
        <dbReference type="EMBL" id="RUO79246.1"/>
    </source>
</evidence>
<dbReference type="OrthoDB" id="2988517at2"/>
<dbReference type="InterPro" id="IPR014710">
    <property type="entry name" value="RmlC-like_jellyroll"/>
</dbReference>
<dbReference type="RefSeq" id="WP_126824829.1">
    <property type="nucleotide sequence ID" value="NZ_PIQG01000001.1"/>
</dbReference>
<comment type="caution">
    <text evidence="3">The sequence shown here is derived from an EMBL/GenBank/DDBJ whole genome shotgun (WGS) entry which is preliminary data.</text>
</comment>
<dbReference type="InterPro" id="IPR025979">
    <property type="entry name" value="ChrR-like_cupin_dom"/>
</dbReference>
<evidence type="ECO:0000259" key="1">
    <source>
        <dbReference type="Pfam" id="PF12973"/>
    </source>
</evidence>
<dbReference type="Gene3D" id="1.10.10.1320">
    <property type="entry name" value="Anti-sigma factor, zinc-finger domain"/>
    <property type="match status" value="1"/>
</dbReference>
<feature type="domain" description="Putative zinc-finger" evidence="2">
    <location>
        <begin position="8"/>
        <end position="38"/>
    </location>
</feature>
<sequence length="225" mass="25288">MIKSHPSEQLLVGYVAGELTPAMLMVVGTHVDMCPHCQQQVQDIEEQLAQKVMQNSSRVSSQLSIAEADAMLERIFNSQQGIQQPVAHEVNNLISLDGKRFTLPPTLARNSRHIGEWQHMVSHLWRAPVQVDEEQPLNLIYMSEGAQVPEHTHKGQEATVVINGVFHDEFDEYRDGDFILLDGHHKHTPATQAEDCLTLATLDAPMQFTSGISRLLNPFSSLFFR</sequence>
<evidence type="ECO:0000313" key="4">
    <source>
        <dbReference type="Proteomes" id="UP000288279"/>
    </source>
</evidence>
<organism evidence="3 4">
    <name type="scientific">Pseudidiomarina taiwanensis</name>
    <dbReference type="NCBI Taxonomy" id="337250"/>
    <lineage>
        <taxon>Bacteria</taxon>
        <taxon>Pseudomonadati</taxon>
        <taxon>Pseudomonadota</taxon>
        <taxon>Gammaproteobacteria</taxon>
        <taxon>Alteromonadales</taxon>
        <taxon>Idiomarinaceae</taxon>
        <taxon>Pseudidiomarina</taxon>
    </lineage>
</organism>
<name>A0A432ZN07_9GAMM</name>
<feature type="domain" description="ChrR-like cupin" evidence="1">
    <location>
        <begin position="116"/>
        <end position="200"/>
    </location>
</feature>
<dbReference type="InterPro" id="IPR041916">
    <property type="entry name" value="Anti_sigma_zinc_sf"/>
</dbReference>
<reference evidence="3 4" key="1">
    <citation type="journal article" date="2011" name="Front. Microbiol.">
        <title>Genomic signatures of strain selection and enhancement in Bacillus atrophaeus var. globigii, a historical biowarfare simulant.</title>
        <authorList>
            <person name="Gibbons H.S."/>
            <person name="Broomall S.M."/>
            <person name="McNew L.A."/>
            <person name="Daligault H."/>
            <person name="Chapman C."/>
            <person name="Bruce D."/>
            <person name="Karavis M."/>
            <person name="Krepps M."/>
            <person name="McGregor P.A."/>
            <person name="Hong C."/>
            <person name="Park K.H."/>
            <person name="Akmal A."/>
            <person name="Feldman A."/>
            <person name="Lin J.S."/>
            <person name="Chang W.E."/>
            <person name="Higgs B.W."/>
            <person name="Demirev P."/>
            <person name="Lindquist J."/>
            <person name="Liem A."/>
            <person name="Fochler E."/>
            <person name="Read T.D."/>
            <person name="Tapia R."/>
            <person name="Johnson S."/>
            <person name="Bishop-Lilly K.A."/>
            <person name="Detter C."/>
            <person name="Han C."/>
            <person name="Sozhamannan S."/>
            <person name="Rosenzweig C.N."/>
            <person name="Skowronski E.W."/>
        </authorList>
    </citation>
    <scope>NUCLEOTIDE SEQUENCE [LARGE SCALE GENOMIC DNA]</scope>
    <source>
        <strain evidence="3 4">PIT1</strain>
    </source>
</reference>
<dbReference type="CDD" id="cd20301">
    <property type="entry name" value="cupin_ChrR"/>
    <property type="match status" value="1"/>
</dbReference>